<sequence length="324" mass="33497">MTTTPRVPWQAKYLALALIWGSSFLLMKVGLHALAPVQIAGLRILAGAAVLLLLLRATGARLPRGGHVWGHLLVSSIFLTVVPFTGFALGETRVSSALAGIGNATTPLAAVLFGLALLPSDRLTTRKLTAVVVGFLGVVTIMQPWESAGRPDLVGFAIVVAAGMSYGLGWTYLRRHLAHVDLGGLSQPTALLLCGSALMVPVTLVWWAVARPGPAPWSLATQGGSAAYGPLLAVVVLGVVGTGLAYMLQFDVVRGAGVTISSTVTYLIPIVSIALGVLVLGEHLAWPQLLGFGVVLGAAVVIGMPTRSRRAAPTGCEAEGALAR</sequence>
<dbReference type="GO" id="GO:0016020">
    <property type="term" value="C:membrane"/>
    <property type="evidence" value="ECO:0007669"/>
    <property type="project" value="UniProtKB-SubCell"/>
</dbReference>
<dbReference type="Pfam" id="PF00892">
    <property type="entry name" value="EamA"/>
    <property type="match status" value="2"/>
</dbReference>
<feature type="transmembrane region" description="Helical" evidence="6">
    <location>
        <begin position="153"/>
        <end position="173"/>
    </location>
</feature>
<evidence type="ECO:0000256" key="6">
    <source>
        <dbReference type="SAM" id="Phobius"/>
    </source>
</evidence>
<dbReference type="AlphaFoldDB" id="W9GF97"/>
<feature type="transmembrane region" description="Helical" evidence="6">
    <location>
        <begin position="12"/>
        <end position="31"/>
    </location>
</feature>
<dbReference type="Proteomes" id="UP000019494">
    <property type="component" value="Unassembled WGS sequence"/>
</dbReference>
<gene>
    <name evidence="8" type="ORF">N864_10245</name>
</gene>
<keyword evidence="3 6" id="KW-0812">Transmembrane</keyword>
<evidence type="ECO:0000256" key="2">
    <source>
        <dbReference type="ARBA" id="ARBA00007362"/>
    </source>
</evidence>
<proteinExistence type="inferred from homology"/>
<dbReference type="PANTHER" id="PTHR32322:SF9">
    <property type="entry name" value="AMINO-ACID METABOLITE EFFLUX PUMP-RELATED"/>
    <property type="match status" value="1"/>
</dbReference>
<keyword evidence="9" id="KW-1185">Reference proteome</keyword>
<organism evidence="8 9">
    <name type="scientific">Intrasporangium chromatireducens Q5-1</name>
    <dbReference type="NCBI Taxonomy" id="584657"/>
    <lineage>
        <taxon>Bacteria</taxon>
        <taxon>Bacillati</taxon>
        <taxon>Actinomycetota</taxon>
        <taxon>Actinomycetes</taxon>
        <taxon>Micrococcales</taxon>
        <taxon>Intrasporangiaceae</taxon>
        <taxon>Intrasporangium</taxon>
    </lineage>
</organism>
<reference evidence="9" key="1">
    <citation type="submission" date="2013-08" db="EMBL/GenBank/DDBJ databases">
        <title>Intrasporangium oryzae NRRL B-24470.</title>
        <authorList>
            <person name="Liu H."/>
            <person name="Wang G."/>
        </authorList>
    </citation>
    <scope>NUCLEOTIDE SEQUENCE [LARGE SCALE GENOMIC DNA]</scope>
    <source>
        <strain evidence="9">Q5-1</strain>
    </source>
</reference>
<accession>W9GF97</accession>
<comment type="similarity">
    <text evidence="2">Belongs to the EamA transporter family.</text>
</comment>
<feature type="transmembrane region" description="Helical" evidence="6">
    <location>
        <begin position="68"/>
        <end position="90"/>
    </location>
</feature>
<comment type="subcellular location">
    <subcellularLocation>
        <location evidence="1">Membrane</location>
        <topology evidence="1">Multi-pass membrane protein</topology>
    </subcellularLocation>
</comment>
<feature type="transmembrane region" description="Helical" evidence="6">
    <location>
        <begin position="37"/>
        <end position="56"/>
    </location>
</feature>
<feature type="transmembrane region" description="Helical" evidence="6">
    <location>
        <begin position="286"/>
        <end position="304"/>
    </location>
</feature>
<feature type="transmembrane region" description="Helical" evidence="6">
    <location>
        <begin position="260"/>
        <end position="280"/>
    </location>
</feature>
<feature type="domain" description="EamA" evidence="7">
    <location>
        <begin position="155"/>
        <end position="303"/>
    </location>
</feature>
<keyword evidence="5 6" id="KW-0472">Membrane</keyword>
<name>W9GF97_9MICO</name>
<keyword evidence="4 6" id="KW-1133">Transmembrane helix</keyword>
<dbReference type="RefSeq" id="WP_081793981.1">
    <property type="nucleotide sequence ID" value="NZ_AWQS01000193.1"/>
</dbReference>
<feature type="transmembrane region" description="Helical" evidence="6">
    <location>
        <begin position="130"/>
        <end position="147"/>
    </location>
</feature>
<evidence type="ECO:0000313" key="8">
    <source>
        <dbReference type="EMBL" id="EWT04745.1"/>
    </source>
</evidence>
<dbReference type="InterPro" id="IPR037185">
    <property type="entry name" value="EmrE-like"/>
</dbReference>
<evidence type="ECO:0000256" key="3">
    <source>
        <dbReference type="ARBA" id="ARBA00022692"/>
    </source>
</evidence>
<feature type="transmembrane region" description="Helical" evidence="6">
    <location>
        <begin position="96"/>
        <end position="118"/>
    </location>
</feature>
<evidence type="ECO:0000256" key="5">
    <source>
        <dbReference type="ARBA" id="ARBA00023136"/>
    </source>
</evidence>
<feature type="transmembrane region" description="Helical" evidence="6">
    <location>
        <begin position="185"/>
        <end position="207"/>
    </location>
</feature>
<comment type="caution">
    <text evidence="8">The sequence shown here is derived from an EMBL/GenBank/DDBJ whole genome shotgun (WGS) entry which is preliminary data.</text>
</comment>
<dbReference type="SUPFAM" id="SSF103481">
    <property type="entry name" value="Multidrug resistance efflux transporter EmrE"/>
    <property type="match status" value="2"/>
</dbReference>
<dbReference type="InterPro" id="IPR050638">
    <property type="entry name" value="AA-Vitamin_Transporters"/>
</dbReference>
<protein>
    <submittedName>
        <fullName evidence="8">Membrane protein</fullName>
    </submittedName>
</protein>
<feature type="domain" description="EamA" evidence="7">
    <location>
        <begin position="14"/>
        <end position="142"/>
    </location>
</feature>
<evidence type="ECO:0000256" key="1">
    <source>
        <dbReference type="ARBA" id="ARBA00004141"/>
    </source>
</evidence>
<dbReference type="OrthoDB" id="5242975at2"/>
<dbReference type="PATRIC" id="fig|584657.3.peg.3378"/>
<dbReference type="PANTHER" id="PTHR32322">
    <property type="entry name" value="INNER MEMBRANE TRANSPORTER"/>
    <property type="match status" value="1"/>
</dbReference>
<evidence type="ECO:0000256" key="4">
    <source>
        <dbReference type="ARBA" id="ARBA00022989"/>
    </source>
</evidence>
<evidence type="ECO:0000259" key="7">
    <source>
        <dbReference type="Pfam" id="PF00892"/>
    </source>
</evidence>
<evidence type="ECO:0000313" key="9">
    <source>
        <dbReference type="Proteomes" id="UP000019494"/>
    </source>
</evidence>
<dbReference type="InterPro" id="IPR000620">
    <property type="entry name" value="EamA_dom"/>
</dbReference>
<dbReference type="EMBL" id="AWQS01000193">
    <property type="protein sequence ID" value="EWT04745.1"/>
    <property type="molecule type" value="Genomic_DNA"/>
</dbReference>
<feature type="transmembrane region" description="Helical" evidence="6">
    <location>
        <begin position="227"/>
        <end position="248"/>
    </location>
</feature>